<keyword evidence="2" id="KW-1185">Reference proteome</keyword>
<name>A0ABW8NIJ5_9GAMM</name>
<dbReference type="Proteomes" id="UP001620597">
    <property type="component" value="Unassembled WGS sequence"/>
</dbReference>
<evidence type="ECO:0000313" key="2">
    <source>
        <dbReference type="Proteomes" id="UP001620597"/>
    </source>
</evidence>
<evidence type="ECO:0000313" key="1">
    <source>
        <dbReference type="EMBL" id="MFK4752788.1"/>
    </source>
</evidence>
<dbReference type="RefSeq" id="WP_369855887.1">
    <property type="nucleotide sequence ID" value="NZ_JBBKTX010000011.1"/>
</dbReference>
<proteinExistence type="predicted"/>
<dbReference type="EMBL" id="JBBKTX010000011">
    <property type="protein sequence ID" value="MFK4752788.1"/>
    <property type="molecule type" value="Genomic_DNA"/>
</dbReference>
<protein>
    <submittedName>
        <fullName evidence="1">Uncharacterized protein</fullName>
    </submittedName>
</protein>
<reference evidence="1 2" key="1">
    <citation type="submission" date="2024-03" db="EMBL/GenBank/DDBJ databases">
        <title>High-quality draft genome sequence of Oceanobacter sp. wDCs-4.</title>
        <authorList>
            <person name="Dong C."/>
        </authorList>
    </citation>
    <scope>NUCLEOTIDE SEQUENCE [LARGE SCALE GENOMIC DNA]</scope>
    <source>
        <strain evidence="2">wDCs-4</strain>
    </source>
</reference>
<gene>
    <name evidence="1" type="ORF">WG929_10250</name>
</gene>
<comment type="caution">
    <text evidence="1">The sequence shown here is derived from an EMBL/GenBank/DDBJ whole genome shotgun (WGS) entry which is preliminary data.</text>
</comment>
<accession>A0ABW8NIJ5</accession>
<organism evidence="1 2">
    <name type="scientific">Oceanobacter antarcticus</name>
    <dbReference type="NCBI Taxonomy" id="3133425"/>
    <lineage>
        <taxon>Bacteria</taxon>
        <taxon>Pseudomonadati</taxon>
        <taxon>Pseudomonadota</taxon>
        <taxon>Gammaproteobacteria</taxon>
        <taxon>Oceanospirillales</taxon>
        <taxon>Oceanospirillaceae</taxon>
        <taxon>Oceanobacter</taxon>
    </lineage>
</organism>
<sequence length="51" mass="5701">MLASYTGSLWVNPDVSRVLIESEQHASSLFARKRANHTGSCSDDFTGWEGW</sequence>